<proteinExistence type="predicted"/>
<reference evidence="3 4" key="1">
    <citation type="submission" date="2016-05" db="EMBL/GenBank/DDBJ databases">
        <title>Genome sequencing reveals origins of a unique bacterial endosymbiosis in the earliest lineages of terrestrial Fungi.</title>
        <authorList>
            <consortium name="DOE Joint Genome Institute"/>
            <person name="Uehling J."/>
            <person name="Gryganskyi A."/>
            <person name="Hameed K."/>
            <person name="Tschaplinski T."/>
            <person name="Misztal P."/>
            <person name="Wu S."/>
            <person name="Desiro A."/>
            <person name="Vande Pol N."/>
            <person name="Du Z.-Y."/>
            <person name="Zienkiewicz A."/>
            <person name="Zienkiewicz K."/>
            <person name="Morin E."/>
            <person name="Tisserant E."/>
            <person name="Splivallo R."/>
            <person name="Hainaut M."/>
            <person name="Henrissat B."/>
            <person name="Ohm R."/>
            <person name="Kuo A."/>
            <person name="Yan J."/>
            <person name="Lipzen A."/>
            <person name="Nolan M."/>
            <person name="Labutti K."/>
            <person name="Barry K."/>
            <person name="Goldstein A."/>
            <person name="Labbe J."/>
            <person name="Schadt C."/>
            <person name="Tuskan G."/>
            <person name="Grigoriev I."/>
            <person name="Martin F."/>
            <person name="Vilgalys R."/>
            <person name="Bonito G."/>
        </authorList>
    </citation>
    <scope>NUCLEOTIDE SEQUENCE [LARGE SCALE GENOMIC DNA]</scope>
    <source>
        <strain evidence="3 4">AG-77</strain>
    </source>
</reference>
<evidence type="ECO:0000256" key="1">
    <source>
        <dbReference type="SAM" id="MobiDB-lite"/>
    </source>
</evidence>
<dbReference type="AlphaFoldDB" id="A0A197JVB0"/>
<organism evidence="3 4">
    <name type="scientific">Linnemannia elongata AG-77</name>
    <dbReference type="NCBI Taxonomy" id="1314771"/>
    <lineage>
        <taxon>Eukaryota</taxon>
        <taxon>Fungi</taxon>
        <taxon>Fungi incertae sedis</taxon>
        <taxon>Mucoromycota</taxon>
        <taxon>Mortierellomycotina</taxon>
        <taxon>Mortierellomycetes</taxon>
        <taxon>Mortierellales</taxon>
        <taxon>Mortierellaceae</taxon>
        <taxon>Linnemannia</taxon>
    </lineage>
</organism>
<dbReference type="EMBL" id="KV442045">
    <property type="protein sequence ID" value="OAQ28913.1"/>
    <property type="molecule type" value="Genomic_DNA"/>
</dbReference>
<dbReference type="PANTHER" id="PTHR40050">
    <property type="entry name" value="INNER SPORE COAT PROTEIN H"/>
    <property type="match status" value="1"/>
</dbReference>
<dbReference type="STRING" id="1314771.A0A197JVB0"/>
<gene>
    <name evidence="3" type="ORF">K457DRAFT_32757</name>
</gene>
<feature type="signal peptide" evidence="2">
    <location>
        <begin position="1"/>
        <end position="16"/>
    </location>
</feature>
<sequence>MKFLLGLAALSSAALAQITFNVVGYPSVSSNTFGVSIDGTITKLNAGEETFPVWTGVVPTATSAVQYAYVELNAAGVAVKTEPFVRKLINATHTRTENEFFERQTTTWELPKLPYTYLATYPSKTKAFKQKQIATIHITADVAEMNEMNTNPKGDKDYRVTFRFINADTIYTQKNITLQTAGKSSKEHSKQSFKFKFDTDYNQTFFSRPNIKLRSMVQDPTMIREKLYIDVLNSVGVPTQQGAWVRLFVNNKAYGLYLMVDDIKKSFLKQTVHAGDPLVARGNLVQMNAPAAGQYADLVYKGPTSADYCPFCYTVQNEGLSPLTEPMQELIAFMKDLQDFNPTTNPDPIGYWNNTRLDLDGFLRSMALEYLMGGFDMYWMSGSNYFMYRNPSFGPAGNGGKWQWLPTDMDGTFGSGYPTSSLPSYKNNTNFAVRGQRPLVQKLILESPQINAKFEEILKEIVSTVFKPEAMNPRAQAYHRMLSVDAKWDTSLIRQSPGLINNNFTFDDFNNNLNQVTKNMQSGVLPWIANASALVAKELGFTIPAGVVDRVAPPPKKGDQGNPEDEEDDVPGPDGQGGNGGNGGGGSNSAASGHVAMGAVMLQVVVVSSLALGLLL</sequence>
<dbReference type="PANTHER" id="PTHR40050:SF1">
    <property type="entry name" value="INNER SPORE COAT PROTEIN H"/>
    <property type="match status" value="1"/>
</dbReference>
<dbReference type="Proteomes" id="UP000078512">
    <property type="component" value="Unassembled WGS sequence"/>
</dbReference>
<dbReference type="InterPro" id="IPR014867">
    <property type="entry name" value="Spore_coat_CotH_CotH2/3/7"/>
</dbReference>
<feature type="compositionally biased region" description="Acidic residues" evidence="1">
    <location>
        <begin position="562"/>
        <end position="571"/>
    </location>
</feature>
<evidence type="ECO:0000256" key="2">
    <source>
        <dbReference type="SAM" id="SignalP"/>
    </source>
</evidence>
<feature type="region of interest" description="Disordered" evidence="1">
    <location>
        <begin position="548"/>
        <end position="589"/>
    </location>
</feature>
<dbReference type="OrthoDB" id="10267127at2759"/>
<protein>
    <submittedName>
        <fullName evidence="3">Coth-domain-containing protein</fullName>
    </submittedName>
</protein>
<evidence type="ECO:0000313" key="3">
    <source>
        <dbReference type="EMBL" id="OAQ28913.1"/>
    </source>
</evidence>
<evidence type="ECO:0000313" key="4">
    <source>
        <dbReference type="Proteomes" id="UP000078512"/>
    </source>
</evidence>
<feature type="chain" id="PRO_5008276298" evidence="2">
    <location>
        <begin position="17"/>
        <end position="616"/>
    </location>
</feature>
<dbReference type="Pfam" id="PF08757">
    <property type="entry name" value="CotH"/>
    <property type="match status" value="1"/>
</dbReference>
<feature type="compositionally biased region" description="Gly residues" evidence="1">
    <location>
        <begin position="574"/>
        <end position="587"/>
    </location>
</feature>
<accession>A0A197JVB0</accession>
<keyword evidence="4" id="KW-1185">Reference proteome</keyword>
<keyword evidence="2" id="KW-0732">Signal</keyword>
<name>A0A197JVB0_9FUNG</name>